<gene>
    <name evidence="1" type="ORF">BFJ68_g17592</name>
</gene>
<name>A0A420NNE8_FUSOX</name>
<comment type="caution">
    <text evidence="1">The sequence shown here is derived from an EMBL/GenBank/DDBJ whole genome shotgun (WGS) entry which is preliminary data.</text>
</comment>
<sequence length="202" mass="23278">MSLSDPSIDPWVERMVTGYEAHGQREEAWQLTQQTLNAYRQEMYLSGPLIPLSDPLIGPWVERMIMDYEAHGQHEEAWQLTQQTFNAYRERMSLSDPLIGPWAERMILGYETRGQRAQAWRLIELFYDEYVEQQVPFKMLGGMEVLSRLLYALPTSRRPTGDAALLSMIPRQERLDLVASDKLSISCRSLLSRSLDDQGGVP</sequence>
<reference evidence="1 2" key="1">
    <citation type="journal article" date="2018" name="Sci. Rep.">
        <title>Characterisation of pathogen-specific regions and novel effector candidates in Fusarium oxysporum f. sp. cepae.</title>
        <authorList>
            <person name="Armitage A.D."/>
            <person name="Taylor A."/>
            <person name="Sobczyk M.K."/>
            <person name="Baxter L."/>
            <person name="Greenfield B.P."/>
            <person name="Bates H.J."/>
            <person name="Wilson F."/>
            <person name="Jackson A.C."/>
            <person name="Ott S."/>
            <person name="Harrison R.J."/>
            <person name="Clarkson J.P."/>
        </authorList>
    </citation>
    <scope>NUCLEOTIDE SEQUENCE [LARGE SCALE GENOMIC DNA]</scope>
    <source>
        <strain evidence="1 2">Fo_A28</strain>
    </source>
</reference>
<dbReference type="Proteomes" id="UP000285860">
    <property type="component" value="Unassembled WGS sequence"/>
</dbReference>
<protein>
    <submittedName>
        <fullName evidence="1">Uncharacterized protein</fullName>
    </submittedName>
</protein>
<proteinExistence type="predicted"/>
<evidence type="ECO:0000313" key="2">
    <source>
        <dbReference type="Proteomes" id="UP000285860"/>
    </source>
</evidence>
<organism evidence="1 2">
    <name type="scientific">Fusarium oxysporum</name>
    <name type="common">Fusarium vascular wilt</name>
    <dbReference type="NCBI Taxonomy" id="5507"/>
    <lineage>
        <taxon>Eukaryota</taxon>
        <taxon>Fungi</taxon>
        <taxon>Dikarya</taxon>
        <taxon>Ascomycota</taxon>
        <taxon>Pezizomycotina</taxon>
        <taxon>Sordariomycetes</taxon>
        <taxon>Hypocreomycetidae</taxon>
        <taxon>Hypocreales</taxon>
        <taxon>Nectriaceae</taxon>
        <taxon>Fusarium</taxon>
        <taxon>Fusarium oxysporum species complex</taxon>
    </lineage>
</organism>
<dbReference type="EMBL" id="MRCY01000628">
    <property type="protein sequence ID" value="RKK81783.1"/>
    <property type="molecule type" value="Genomic_DNA"/>
</dbReference>
<evidence type="ECO:0000313" key="1">
    <source>
        <dbReference type="EMBL" id="RKK81783.1"/>
    </source>
</evidence>
<dbReference type="AlphaFoldDB" id="A0A420NNE8"/>
<accession>A0A420NNE8</accession>